<feature type="domain" description="Protein kinase" evidence="6">
    <location>
        <begin position="18"/>
        <end position="265"/>
    </location>
</feature>
<reference evidence="7 8" key="1">
    <citation type="submission" date="2024-10" db="EMBL/GenBank/DDBJ databases">
        <title>The Natural Products Discovery Center: Release of the First 8490 Sequenced Strains for Exploring Actinobacteria Biosynthetic Diversity.</title>
        <authorList>
            <person name="Kalkreuter E."/>
            <person name="Kautsar S.A."/>
            <person name="Yang D."/>
            <person name="Bader C.D."/>
            <person name="Teijaro C.N."/>
            <person name="Fluegel L."/>
            <person name="Davis C.M."/>
            <person name="Simpson J.R."/>
            <person name="Lauterbach L."/>
            <person name="Steele A.D."/>
            <person name="Gui C."/>
            <person name="Meng S."/>
            <person name="Li G."/>
            <person name="Viehrig K."/>
            <person name="Ye F."/>
            <person name="Su P."/>
            <person name="Kiefer A.F."/>
            <person name="Nichols A."/>
            <person name="Cepeda A.J."/>
            <person name="Yan W."/>
            <person name="Fan B."/>
            <person name="Jiang Y."/>
            <person name="Adhikari A."/>
            <person name="Zheng C.-J."/>
            <person name="Schuster L."/>
            <person name="Cowan T.M."/>
            <person name="Smanski M.J."/>
            <person name="Chevrette M.G."/>
            <person name="De Carvalho L.P.S."/>
            <person name="Shen B."/>
        </authorList>
    </citation>
    <scope>NUCLEOTIDE SEQUENCE [LARGE SCALE GENOMIC DNA]</scope>
    <source>
        <strain evidence="7 8">NPDC049503</strain>
    </source>
</reference>
<keyword evidence="3 7" id="KW-0418">Kinase</keyword>
<keyword evidence="1 7" id="KW-0808">Transferase</keyword>
<proteinExistence type="predicted"/>
<dbReference type="PROSITE" id="PS00108">
    <property type="entry name" value="PROTEIN_KINASE_ST"/>
    <property type="match status" value="1"/>
</dbReference>
<keyword evidence="8" id="KW-1185">Reference proteome</keyword>
<dbReference type="InterPro" id="IPR011009">
    <property type="entry name" value="Kinase-like_dom_sf"/>
</dbReference>
<dbReference type="CDD" id="cd14014">
    <property type="entry name" value="STKc_PknB_like"/>
    <property type="match status" value="1"/>
</dbReference>
<protein>
    <submittedName>
        <fullName evidence="7">Serine/threonine-protein kinase</fullName>
        <ecNumber evidence="7">2.7.11.1</ecNumber>
    </submittedName>
</protein>
<evidence type="ECO:0000313" key="8">
    <source>
        <dbReference type="Proteomes" id="UP001612928"/>
    </source>
</evidence>
<keyword evidence="5" id="KW-0472">Membrane</keyword>
<name>A0ABW8ACA8_9ACTN</name>
<dbReference type="GO" id="GO:0004674">
    <property type="term" value="F:protein serine/threonine kinase activity"/>
    <property type="evidence" value="ECO:0007669"/>
    <property type="project" value="UniProtKB-EC"/>
</dbReference>
<dbReference type="Gene3D" id="3.30.200.20">
    <property type="entry name" value="Phosphorylase Kinase, domain 1"/>
    <property type="match status" value="1"/>
</dbReference>
<evidence type="ECO:0000256" key="1">
    <source>
        <dbReference type="ARBA" id="ARBA00022679"/>
    </source>
</evidence>
<feature type="transmembrane region" description="Helical" evidence="5">
    <location>
        <begin position="327"/>
        <end position="347"/>
    </location>
</feature>
<evidence type="ECO:0000259" key="6">
    <source>
        <dbReference type="PROSITE" id="PS50011"/>
    </source>
</evidence>
<dbReference type="EC" id="2.7.11.1" evidence="7"/>
<accession>A0ABW8ACA8</accession>
<dbReference type="RefSeq" id="WP_397024644.1">
    <property type="nucleotide sequence ID" value="NZ_JBITMB010000008.1"/>
</dbReference>
<evidence type="ECO:0000256" key="5">
    <source>
        <dbReference type="SAM" id="Phobius"/>
    </source>
</evidence>
<dbReference type="Pfam" id="PF00069">
    <property type="entry name" value="Pkinase"/>
    <property type="match status" value="1"/>
</dbReference>
<keyword evidence="2" id="KW-0547">Nucleotide-binding</keyword>
<keyword evidence="4" id="KW-0067">ATP-binding</keyword>
<organism evidence="7 8">
    <name type="scientific">Nonomuraea indica</name>
    <dbReference type="NCBI Taxonomy" id="1581193"/>
    <lineage>
        <taxon>Bacteria</taxon>
        <taxon>Bacillati</taxon>
        <taxon>Actinomycetota</taxon>
        <taxon>Actinomycetes</taxon>
        <taxon>Streptosporangiales</taxon>
        <taxon>Streptosporangiaceae</taxon>
        <taxon>Nonomuraea</taxon>
    </lineage>
</organism>
<keyword evidence="5" id="KW-1133">Transmembrane helix</keyword>
<dbReference type="EMBL" id="JBITMB010000008">
    <property type="protein sequence ID" value="MFI7444405.1"/>
    <property type="molecule type" value="Genomic_DNA"/>
</dbReference>
<evidence type="ECO:0000256" key="2">
    <source>
        <dbReference type="ARBA" id="ARBA00022741"/>
    </source>
</evidence>
<sequence>MARVRELHRGEPRELAGYRLVGRLGDGGQGSVYLGEDPTGRRVAVKVLHARLLGDERARRRFLRECVLAGKVAAFCTARVLDSGLVAGRPYIVSEYVPGPSLRELVSREGPRRGGGLERLAVGTVAALGAIHRAGIVHRDFKPGNVLIGPDGPRVIDFGIATAVEAGTSGSAVVGTPAYMSPEQIAGEPATAASDMFGWAATMAYAATGRAPFAGGSIPAVMHRVLTAEPDLSRVGEPLRSLLAACLAKDPAARPSAAGVLDALMDGGGNLLGRYERGARYERGDRFEDGDRYADLERYEGGDGTYPVEGGGADAGPGRRLSPRGRALAAGGVAVLLLGGVMLGLAWRTDVGAPAPPETVTEPIVRVGR</sequence>
<evidence type="ECO:0000256" key="3">
    <source>
        <dbReference type="ARBA" id="ARBA00022777"/>
    </source>
</evidence>
<gene>
    <name evidence="7" type="ORF">ACIBP5_30915</name>
</gene>
<dbReference type="InterPro" id="IPR008271">
    <property type="entry name" value="Ser/Thr_kinase_AS"/>
</dbReference>
<dbReference type="InterPro" id="IPR000719">
    <property type="entry name" value="Prot_kinase_dom"/>
</dbReference>
<keyword evidence="5" id="KW-0812">Transmembrane</keyword>
<dbReference type="Gene3D" id="1.10.510.10">
    <property type="entry name" value="Transferase(Phosphotransferase) domain 1"/>
    <property type="match status" value="1"/>
</dbReference>
<dbReference type="Proteomes" id="UP001612928">
    <property type="component" value="Unassembled WGS sequence"/>
</dbReference>
<evidence type="ECO:0000256" key="4">
    <source>
        <dbReference type="ARBA" id="ARBA00022840"/>
    </source>
</evidence>
<dbReference type="PANTHER" id="PTHR43289">
    <property type="entry name" value="MITOGEN-ACTIVATED PROTEIN KINASE KINASE KINASE 20-RELATED"/>
    <property type="match status" value="1"/>
</dbReference>
<evidence type="ECO:0000313" key="7">
    <source>
        <dbReference type="EMBL" id="MFI7444405.1"/>
    </source>
</evidence>
<dbReference type="PANTHER" id="PTHR43289:SF34">
    <property type="entry name" value="SERINE_THREONINE-PROTEIN KINASE YBDM-RELATED"/>
    <property type="match status" value="1"/>
</dbReference>
<dbReference type="PROSITE" id="PS50011">
    <property type="entry name" value="PROTEIN_KINASE_DOM"/>
    <property type="match status" value="1"/>
</dbReference>
<comment type="caution">
    <text evidence="7">The sequence shown here is derived from an EMBL/GenBank/DDBJ whole genome shotgun (WGS) entry which is preliminary data.</text>
</comment>
<dbReference type="SUPFAM" id="SSF56112">
    <property type="entry name" value="Protein kinase-like (PK-like)"/>
    <property type="match status" value="1"/>
</dbReference>